<accession>A0ABR7ATS6</accession>
<dbReference type="EMBL" id="JACONT010000048">
    <property type="protein sequence ID" value="MBC3943342.1"/>
    <property type="molecule type" value="Genomic_DNA"/>
</dbReference>
<dbReference type="Proteomes" id="UP000597613">
    <property type="component" value="Unassembled WGS sequence"/>
</dbReference>
<evidence type="ECO:0000313" key="2">
    <source>
        <dbReference type="Proteomes" id="UP000597613"/>
    </source>
</evidence>
<name>A0ABR7ATS6_9SPHN</name>
<evidence type="ECO:0000313" key="1">
    <source>
        <dbReference type="EMBL" id="MBC3943342.1"/>
    </source>
</evidence>
<dbReference type="RefSeq" id="WP_187504929.1">
    <property type="nucleotide sequence ID" value="NZ_CP162536.1"/>
</dbReference>
<proteinExistence type="predicted"/>
<keyword evidence="2" id="KW-1185">Reference proteome</keyword>
<protein>
    <submittedName>
        <fullName evidence="1">Uncharacterized protein</fullName>
    </submittedName>
</protein>
<sequence>MSGCKHCRNGWFDGRFGEDVECVNGLLIDIDVAHEGPTDVDYPVAPCHPSWAAQQHGEDFVNDTEDRLASWRAA</sequence>
<comment type="caution">
    <text evidence="1">The sequence shown here is derived from an EMBL/GenBank/DDBJ whole genome shotgun (WGS) entry which is preliminary data.</text>
</comment>
<organism evidence="1 2">
    <name type="scientific">Sphingomonas albertensis</name>
    <dbReference type="NCBI Taxonomy" id="2762591"/>
    <lineage>
        <taxon>Bacteria</taxon>
        <taxon>Pseudomonadati</taxon>
        <taxon>Pseudomonadota</taxon>
        <taxon>Alphaproteobacteria</taxon>
        <taxon>Sphingomonadales</taxon>
        <taxon>Sphingomonadaceae</taxon>
        <taxon>Sphingomonas</taxon>
    </lineage>
</organism>
<reference evidence="1 2" key="1">
    <citation type="submission" date="2020-08" db="EMBL/GenBank/DDBJ databases">
        <title>Putative novel bacterial strains isolated from necrotic wheat leaf tissues caused by Xanthomonas translucens.</title>
        <authorList>
            <person name="Tambong J.T."/>
        </authorList>
    </citation>
    <scope>NUCLEOTIDE SEQUENCE [LARGE SCALE GENOMIC DNA]</scope>
    <source>
        <strain evidence="2">DOAB 1063</strain>
    </source>
</reference>
<gene>
    <name evidence="1" type="ORF">H8S47_16815</name>
</gene>